<reference evidence="1 2" key="1">
    <citation type="journal article" date="2018" name="Mol. Plant">
        <title>The genome of Artemisia annua provides insight into the evolution of Asteraceae family and artemisinin biosynthesis.</title>
        <authorList>
            <person name="Shen Q."/>
            <person name="Zhang L."/>
            <person name="Liao Z."/>
            <person name="Wang S."/>
            <person name="Yan T."/>
            <person name="Shi P."/>
            <person name="Liu M."/>
            <person name="Fu X."/>
            <person name="Pan Q."/>
            <person name="Wang Y."/>
            <person name="Lv Z."/>
            <person name="Lu X."/>
            <person name="Zhang F."/>
            <person name="Jiang W."/>
            <person name="Ma Y."/>
            <person name="Chen M."/>
            <person name="Hao X."/>
            <person name="Li L."/>
            <person name="Tang Y."/>
            <person name="Lv G."/>
            <person name="Zhou Y."/>
            <person name="Sun X."/>
            <person name="Brodelius P.E."/>
            <person name="Rose J.K.C."/>
            <person name="Tang K."/>
        </authorList>
    </citation>
    <scope>NUCLEOTIDE SEQUENCE [LARGE SCALE GENOMIC DNA]</scope>
    <source>
        <strain evidence="2">cv. Huhao1</strain>
        <tissue evidence="1">Leaf</tissue>
    </source>
</reference>
<organism evidence="1 2">
    <name type="scientific">Artemisia annua</name>
    <name type="common">Sweet wormwood</name>
    <dbReference type="NCBI Taxonomy" id="35608"/>
    <lineage>
        <taxon>Eukaryota</taxon>
        <taxon>Viridiplantae</taxon>
        <taxon>Streptophyta</taxon>
        <taxon>Embryophyta</taxon>
        <taxon>Tracheophyta</taxon>
        <taxon>Spermatophyta</taxon>
        <taxon>Magnoliopsida</taxon>
        <taxon>eudicotyledons</taxon>
        <taxon>Gunneridae</taxon>
        <taxon>Pentapetalae</taxon>
        <taxon>asterids</taxon>
        <taxon>campanulids</taxon>
        <taxon>Asterales</taxon>
        <taxon>Asteraceae</taxon>
        <taxon>Asteroideae</taxon>
        <taxon>Anthemideae</taxon>
        <taxon>Artemisiinae</taxon>
        <taxon>Artemisia</taxon>
    </lineage>
</organism>
<dbReference type="AlphaFoldDB" id="A0A2U1MGS8"/>
<comment type="caution">
    <text evidence="1">The sequence shown here is derived from an EMBL/GenBank/DDBJ whole genome shotgun (WGS) entry which is preliminary data.</text>
</comment>
<protein>
    <submittedName>
        <fullName evidence="1">Uncharacterized protein</fullName>
    </submittedName>
</protein>
<evidence type="ECO:0000313" key="2">
    <source>
        <dbReference type="Proteomes" id="UP000245207"/>
    </source>
</evidence>
<keyword evidence="2" id="KW-1185">Reference proteome</keyword>
<accession>A0A2U1MGS8</accession>
<gene>
    <name evidence="1" type="ORF">CTI12_AA387280</name>
</gene>
<dbReference type="EMBL" id="PKPP01005357">
    <property type="protein sequence ID" value="PWA60406.1"/>
    <property type="molecule type" value="Genomic_DNA"/>
</dbReference>
<evidence type="ECO:0000313" key="1">
    <source>
        <dbReference type="EMBL" id="PWA60406.1"/>
    </source>
</evidence>
<dbReference type="Proteomes" id="UP000245207">
    <property type="component" value="Unassembled WGS sequence"/>
</dbReference>
<proteinExistence type="predicted"/>
<sequence>MDVYSIPQYQKEADAVDYYVPNYLQKPSLSDHHKQNEKLGGDDLEERLEETRRARSILLSMPGFSPADLWDDDVDLSDEKFTQSMKEEKAWRASNTCTSCGYLNWKCWCKPVHYEEMRAALKGPSTPVKTTKGELAHV</sequence>
<name>A0A2U1MGS8_ARTAN</name>